<dbReference type="Pfam" id="PF09807">
    <property type="entry name" value="ELP6"/>
    <property type="match status" value="1"/>
</dbReference>
<dbReference type="InterPro" id="IPR018627">
    <property type="entry name" value="ELP6"/>
</dbReference>
<dbReference type="InterPro" id="IPR027417">
    <property type="entry name" value="P-loop_NTPase"/>
</dbReference>
<dbReference type="KEGG" id="ccin:107267848"/>
<name>A0AAJ7FJW7_CEPCN</name>
<dbReference type="CDD" id="cd19495">
    <property type="entry name" value="Elp6"/>
    <property type="match status" value="1"/>
</dbReference>
<dbReference type="AlphaFoldDB" id="A0AAJ7FJW7"/>
<dbReference type="Proteomes" id="UP000694920">
    <property type="component" value="Unplaced"/>
</dbReference>
<keyword evidence="4" id="KW-1185">Reference proteome</keyword>
<dbReference type="GO" id="GO:0002098">
    <property type="term" value="P:tRNA wobble uridine modification"/>
    <property type="evidence" value="ECO:0007669"/>
    <property type="project" value="InterPro"/>
</dbReference>
<dbReference type="PANTHER" id="PTHR16184">
    <property type="entry name" value="ELONGATOR COMPLEX PROTEIN 6"/>
    <property type="match status" value="1"/>
</dbReference>
<comment type="pathway">
    <text evidence="1">tRNA modification; 5-methoxycarbonylmethyl-2-thiouridine-tRNA biosynthesis.</text>
</comment>
<dbReference type="RefSeq" id="XP_015595490.1">
    <property type="nucleotide sequence ID" value="XM_015740004.2"/>
</dbReference>
<comment type="similarity">
    <text evidence="2">Belongs to the ELP6 family.</text>
</comment>
<organism evidence="4 5">
    <name type="scientific">Cephus cinctus</name>
    <name type="common">Wheat stem sawfly</name>
    <dbReference type="NCBI Taxonomy" id="211228"/>
    <lineage>
        <taxon>Eukaryota</taxon>
        <taxon>Metazoa</taxon>
        <taxon>Ecdysozoa</taxon>
        <taxon>Arthropoda</taxon>
        <taxon>Hexapoda</taxon>
        <taxon>Insecta</taxon>
        <taxon>Pterygota</taxon>
        <taxon>Neoptera</taxon>
        <taxon>Endopterygota</taxon>
        <taxon>Hymenoptera</taxon>
        <taxon>Cephoidea</taxon>
        <taxon>Cephidae</taxon>
        <taxon>Cephus</taxon>
    </lineage>
</organism>
<dbReference type="CTD" id="54859"/>
<dbReference type="GO" id="GO:0033588">
    <property type="term" value="C:elongator holoenzyme complex"/>
    <property type="evidence" value="ECO:0007669"/>
    <property type="project" value="InterPro"/>
</dbReference>
<protein>
    <recommendedName>
        <fullName evidence="3">Elongator complex protein 6</fullName>
    </recommendedName>
</protein>
<dbReference type="Gene3D" id="3.40.50.300">
    <property type="entry name" value="P-loop containing nucleotide triphosphate hydrolases"/>
    <property type="match status" value="1"/>
</dbReference>
<gene>
    <name evidence="5" type="primary">LOC107267848</name>
</gene>
<evidence type="ECO:0000256" key="3">
    <source>
        <dbReference type="ARBA" id="ARBA00020263"/>
    </source>
</evidence>
<evidence type="ECO:0000313" key="4">
    <source>
        <dbReference type="Proteomes" id="UP000694920"/>
    </source>
</evidence>
<accession>A0AAJ7FJW7</accession>
<evidence type="ECO:0000313" key="5">
    <source>
        <dbReference type="RefSeq" id="XP_015595490.1"/>
    </source>
</evidence>
<reference evidence="5" key="1">
    <citation type="submission" date="2025-08" db="UniProtKB">
        <authorList>
            <consortium name="RefSeq"/>
        </authorList>
    </citation>
    <scope>IDENTIFICATION</scope>
</reference>
<dbReference type="GeneID" id="107267848"/>
<sequence length="282" mass="31859">MTDSVCSALGIDRVDMCGKMILIEEQHGSDANFIVNSVLSGALEKGHGICLVLFHNTFGHYHNVGMKMGYNLNVLKERGQVTVVEPMKIAATNVEDLGHDSVDAANVDLSSPQQKSIDDTGFPDIMKLDKTLVRQLYTPLKNKCYEMLQSRDSIVIIIDDLSHMFDMRLSLRDVWYYVRYLWSLMQFEPTISVCIMTHTYKADPDSCQPDMIAIGIKHMADLIVTVKSLSTGHASDISGKMNVRWKISSIRRKYHWAEKTTYLYKLMDRQIKLFAPGGANLS</sequence>
<evidence type="ECO:0000256" key="1">
    <source>
        <dbReference type="ARBA" id="ARBA00005043"/>
    </source>
</evidence>
<evidence type="ECO:0000256" key="2">
    <source>
        <dbReference type="ARBA" id="ARBA00008837"/>
    </source>
</evidence>
<dbReference type="PANTHER" id="PTHR16184:SF6">
    <property type="entry name" value="ELONGATOR COMPLEX PROTEIN 6"/>
    <property type="match status" value="1"/>
</dbReference>
<proteinExistence type="inferred from homology"/>